<evidence type="ECO:0000313" key="4">
    <source>
        <dbReference type="Proteomes" id="UP000289758"/>
    </source>
</evidence>
<protein>
    <recommendedName>
        <fullName evidence="2">Plasminogen-binding protein PgbA N-terminal domain-containing protein</fullName>
    </recommendedName>
</protein>
<accession>A0A4Q1AKB3</accession>
<reference evidence="3 4" key="1">
    <citation type="submission" date="2017-10" db="EMBL/GenBank/DDBJ databases">
        <title>Genomics of the genus Arcobacter.</title>
        <authorList>
            <person name="Perez-Cataluna A."/>
            <person name="Figueras M.J."/>
        </authorList>
    </citation>
    <scope>NUCLEOTIDE SEQUENCE [LARGE SCALE GENOMIC DNA]</scope>
    <source>
        <strain evidence="3 4">CECT 8441</strain>
    </source>
</reference>
<sequence>MKLLFKSTLVLFTTALLSQAFAKTTICYKKDWNSPATIEVEKLEGGECKGELSYRDMLKNGWFLKDIKIEKGKDGLNYIYTLTDKRVVEIDNATILKNEYKKLDYRPFAIKILNVTDETATINVGNLRVGQSGIVQHYYEDNKTLIVSNAYVTSSNETASTLKFFPFTDLKQNAIPTSNRKPVTGDVIIMNYMYDSSLIIAPSQDAFSATREKYKDNNFLHSDLFAAKLKSEGIPTPPKEVIQEYAISQNLGTIFFIIDSTIYVVDSKTFAILDKDTISYNYIENKRMPFYTRVEKIEKNIFTSMLDYKSWFGFLNKIFGDDTRSEDERLLENEIAAGELTVKGEVYNNYYETMLGIKK</sequence>
<keyword evidence="1" id="KW-0732">Signal</keyword>
<dbReference type="Proteomes" id="UP000289758">
    <property type="component" value="Unassembled WGS sequence"/>
</dbReference>
<evidence type="ECO:0000259" key="2">
    <source>
        <dbReference type="Pfam" id="PF15436"/>
    </source>
</evidence>
<dbReference type="EMBL" id="PDKK01000018">
    <property type="protein sequence ID" value="RXK02084.1"/>
    <property type="molecule type" value="Genomic_DNA"/>
</dbReference>
<proteinExistence type="predicted"/>
<comment type="caution">
    <text evidence="3">The sequence shown here is derived from an EMBL/GenBank/DDBJ whole genome shotgun (WGS) entry which is preliminary data.</text>
</comment>
<evidence type="ECO:0000313" key="3">
    <source>
        <dbReference type="EMBL" id="RXK02084.1"/>
    </source>
</evidence>
<feature type="domain" description="Plasminogen-binding protein PgbA N-terminal" evidence="2">
    <location>
        <begin position="109"/>
        <end position="306"/>
    </location>
</feature>
<organism evidence="3 4">
    <name type="scientific">Halarcobacter ebronensis</name>
    <dbReference type="NCBI Taxonomy" id="1462615"/>
    <lineage>
        <taxon>Bacteria</taxon>
        <taxon>Pseudomonadati</taxon>
        <taxon>Campylobacterota</taxon>
        <taxon>Epsilonproteobacteria</taxon>
        <taxon>Campylobacterales</taxon>
        <taxon>Arcobacteraceae</taxon>
        <taxon>Halarcobacter</taxon>
    </lineage>
</organism>
<name>A0A4Q1AKB3_9BACT</name>
<dbReference type="OrthoDB" id="5372482at2"/>
<dbReference type="AlphaFoldDB" id="A0A4Q1AKB3"/>
<dbReference type="RefSeq" id="WP_129088286.1">
    <property type="nucleotide sequence ID" value="NZ_CP053836.1"/>
</dbReference>
<feature type="chain" id="PRO_5020234513" description="Plasminogen-binding protein PgbA N-terminal domain-containing protein" evidence="1">
    <location>
        <begin position="23"/>
        <end position="359"/>
    </location>
</feature>
<gene>
    <name evidence="3" type="ORF">CRV07_14315</name>
</gene>
<dbReference type="Pfam" id="PF15436">
    <property type="entry name" value="PGBA_N"/>
    <property type="match status" value="1"/>
</dbReference>
<evidence type="ECO:0000256" key="1">
    <source>
        <dbReference type="SAM" id="SignalP"/>
    </source>
</evidence>
<feature type="signal peptide" evidence="1">
    <location>
        <begin position="1"/>
        <end position="22"/>
    </location>
</feature>
<dbReference type="InterPro" id="IPR029276">
    <property type="entry name" value="PgbA_N"/>
</dbReference>
<keyword evidence="4" id="KW-1185">Reference proteome</keyword>